<dbReference type="SMART" id="SM00966">
    <property type="entry name" value="SpoVT_AbrB"/>
    <property type="match status" value="1"/>
</dbReference>
<reference evidence="2 3" key="1">
    <citation type="submission" date="2019-06" db="EMBL/GenBank/DDBJ databases">
        <title>Enrichment of Autotrophic Halophilic Microorganisms from Red Sea Brine Pool Using Microbial Electrosynthesis System.</title>
        <authorList>
            <person name="Alqahtani M.F."/>
            <person name="Bajracharya S."/>
            <person name="Katuri K.P."/>
            <person name="Ali M."/>
            <person name="Saikaly P.E."/>
        </authorList>
    </citation>
    <scope>NUCLEOTIDE SEQUENCE [LARGE SCALE GENOMIC DNA]</scope>
    <source>
        <strain evidence="2">MES6</strain>
    </source>
</reference>
<dbReference type="AlphaFoldDB" id="A0A7C9HQD0"/>
<proteinExistence type="predicted"/>
<dbReference type="Gene3D" id="2.10.260.10">
    <property type="match status" value="1"/>
</dbReference>
<evidence type="ECO:0000313" key="2">
    <source>
        <dbReference type="EMBL" id="MTJ06063.1"/>
    </source>
</evidence>
<dbReference type="InterPro" id="IPR007159">
    <property type="entry name" value="SpoVT-AbrB_dom"/>
</dbReference>
<sequence length="79" mass="8884">MATKTIKKIGNGAFLPLPAATLQELNLRVGDEVNVMTDNGRLVVRAMNDDYVKTRNAATRMVKRYRRTLFMLGREGDAE</sequence>
<dbReference type="GO" id="GO:0003677">
    <property type="term" value="F:DNA binding"/>
    <property type="evidence" value="ECO:0007669"/>
    <property type="project" value="InterPro"/>
</dbReference>
<dbReference type="Pfam" id="PF04014">
    <property type="entry name" value="MazE_antitoxin"/>
    <property type="match status" value="1"/>
</dbReference>
<organism evidence="2 3">
    <name type="scientific">Sediminimonas qiaohouensis</name>
    <dbReference type="NCBI Taxonomy" id="552061"/>
    <lineage>
        <taxon>Bacteria</taxon>
        <taxon>Pseudomonadati</taxon>
        <taxon>Pseudomonadota</taxon>
        <taxon>Alphaproteobacteria</taxon>
        <taxon>Rhodobacterales</taxon>
        <taxon>Roseobacteraceae</taxon>
        <taxon>Sediminimonas</taxon>
    </lineage>
</organism>
<comment type="caution">
    <text evidence="2">The sequence shown here is derived from an EMBL/GenBank/DDBJ whole genome shotgun (WGS) entry which is preliminary data.</text>
</comment>
<feature type="domain" description="SpoVT-AbrB" evidence="1">
    <location>
        <begin position="7"/>
        <end position="52"/>
    </location>
</feature>
<dbReference type="InterPro" id="IPR037914">
    <property type="entry name" value="SpoVT-AbrB_sf"/>
</dbReference>
<dbReference type="Proteomes" id="UP000483078">
    <property type="component" value="Unassembled WGS sequence"/>
</dbReference>
<evidence type="ECO:0000259" key="1">
    <source>
        <dbReference type="SMART" id="SM00966"/>
    </source>
</evidence>
<dbReference type="RefSeq" id="WP_273251369.1">
    <property type="nucleotide sequence ID" value="NZ_VENJ01000036.1"/>
</dbReference>
<accession>A0A7C9HQD0</accession>
<evidence type="ECO:0000313" key="3">
    <source>
        <dbReference type="Proteomes" id="UP000483078"/>
    </source>
</evidence>
<dbReference type="EMBL" id="VENJ01000036">
    <property type="protein sequence ID" value="MTJ06063.1"/>
    <property type="molecule type" value="Genomic_DNA"/>
</dbReference>
<protein>
    <recommendedName>
        <fullName evidence="1">SpoVT-AbrB domain-containing protein</fullName>
    </recommendedName>
</protein>
<gene>
    <name evidence="2" type="ORF">FH759_15455</name>
</gene>
<dbReference type="SUPFAM" id="SSF89447">
    <property type="entry name" value="AbrB/MazE/MraZ-like"/>
    <property type="match status" value="1"/>
</dbReference>
<name>A0A7C9HQD0_9RHOB</name>